<keyword evidence="4" id="KW-1185">Reference proteome</keyword>
<dbReference type="STRING" id="160454.RV10_GL004486"/>
<dbReference type="HOGENOM" id="CLU_1967162_0_0_9"/>
<dbReference type="PATRIC" id="fig|1158607.3.peg.2636"/>
<dbReference type="eggNOG" id="ENOG5032Q3M">
    <property type="taxonomic scope" value="Bacteria"/>
</dbReference>
<accession>R2QCP9</accession>
<dbReference type="OrthoDB" id="2189836at2"/>
<evidence type="ECO:0000256" key="1">
    <source>
        <dbReference type="SAM" id="Phobius"/>
    </source>
</evidence>
<keyword evidence="2" id="KW-0732">Signal</keyword>
<feature type="chain" id="PRO_5004355505" evidence="2">
    <location>
        <begin position="24"/>
        <end position="116"/>
    </location>
</feature>
<evidence type="ECO:0000313" key="3">
    <source>
        <dbReference type="EMBL" id="EOH93008.1"/>
    </source>
</evidence>
<keyword evidence="1" id="KW-1133">Transmembrane helix</keyword>
<dbReference type="EMBL" id="AJAQ01000018">
    <property type="protein sequence ID" value="EOH93008.1"/>
    <property type="molecule type" value="Genomic_DNA"/>
</dbReference>
<dbReference type="RefSeq" id="WP_010757637.1">
    <property type="nucleotide sequence ID" value="NZ_ASWD01000001.1"/>
</dbReference>
<gene>
    <name evidence="3" type="ORF">UAU_02650</name>
</gene>
<feature type="transmembrane region" description="Helical" evidence="1">
    <location>
        <begin position="87"/>
        <end position="106"/>
    </location>
</feature>
<protein>
    <submittedName>
        <fullName evidence="3">LPXTG-domain-containing protein cell wall anchor domain</fullName>
    </submittedName>
</protein>
<keyword evidence="1" id="KW-0812">Transmembrane</keyword>
<reference evidence="3 4" key="1">
    <citation type="submission" date="2013-02" db="EMBL/GenBank/DDBJ databases">
        <title>The Genome Sequence of Enterococcus pallens BAA-351.</title>
        <authorList>
            <consortium name="The Broad Institute Genome Sequencing Platform"/>
            <consortium name="The Broad Institute Genome Sequencing Center for Infectious Disease"/>
            <person name="Earl A.M."/>
            <person name="Gilmore M.S."/>
            <person name="Lebreton F."/>
            <person name="Walker B."/>
            <person name="Young S.K."/>
            <person name="Zeng Q."/>
            <person name="Gargeya S."/>
            <person name="Fitzgerald M."/>
            <person name="Haas B."/>
            <person name="Abouelleil A."/>
            <person name="Alvarado L."/>
            <person name="Arachchi H.M."/>
            <person name="Berlin A.M."/>
            <person name="Chapman S.B."/>
            <person name="Dewar J."/>
            <person name="Goldberg J."/>
            <person name="Griggs A."/>
            <person name="Gujja S."/>
            <person name="Hansen M."/>
            <person name="Howarth C."/>
            <person name="Imamovic A."/>
            <person name="Larimer J."/>
            <person name="McCowan C."/>
            <person name="Murphy C."/>
            <person name="Neiman D."/>
            <person name="Pearson M."/>
            <person name="Priest M."/>
            <person name="Roberts A."/>
            <person name="Saif S."/>
            <person name="Shea T."/>
            <person name="Sisk P."/>
            <person name="Sykes S."/>
            <person name="Wortman J."/>
            <person name="Nusbaum C."/>
            <person name="Birren B."/>
        </authorList>
    </citation>
    <scope>NUCLEOTIDE SEQUENCE [LARGE SCALE GENOMIC DNA]</scope>
    <source>
        <strain evidence="3 4">ATCC BAA-351</strain>
    </source>
</reference>
<dbReference type="AlphaFoldDB" id="R2QCP9"/>
<name>R2QCP9_9ENTE</name>
<sequence length="116" mass="13064">MKQRTLVLLIAIFCVFFPTSVFGEELQKQETGVGIGFQTEQPAPADPTPYEPEPVNNVLPLTLGKQGYQAQGKGTLPQTGEQQNGRFLQLLGLSCLISCFWLFLFIRLREHEQDHE</sequence>
<comment type="caution">
    <text evidence="3">The sequence shown here is derived from an EMBL/GenBank/DDBJ whole genome shotgun (WGS) entry which is preliminary data.</text>
</comment>
<evidence type="ECO:0000313" key="4">
    <source>
        <dbReference type="Proteomes" id="UP000013782"/>
    </source>
</evidence>
<dbReference type="Proteomes" id="UP000013782">
    <property type="component" value="Unassembled WGS sequence"/>
</dbReference>
<proteinExistence type="predicted"/>
<organism evidence="3 4">
    <name type="scientific">Enterococcus pallens ATCC BAA-351</name>
    <dbReference type="NCBI Taxonomy" id="1158607"/>
    <lineage>
        <taxon>Bacteria</taxon>
        <taxon>Bacillati</taxon>
        <taxon>Bacillota</taxon>
        <taxon>Bacilli</taxon>
        <taxon>Lactobacillales</taxon>
        <taxon>Enterococcaceae</taxon>
        <taxon>Enterococcus</taxon>
    </lineage>
</organism>
<feature type="signal peptide" evidence="2">
    <location>
        <begin position="1"/>
        <end position="23"/>
    </location>
</feature>
<keyword evidence="1" id="KW-0472">Membrane</keyword>
<evidence type="ECO:0000256" key="2">
    <source>
        <dbReference type="SAM" id="SignalP"/>
    </source>
</evidence>
<dbReference type="NCBIfam" id="TIGR01167">
    <property type="entry name" value="LPXTG_anchor"/>
    <property type="match status" value="1"/>
</dbReference>